<reference evidence="1 2" key="1">
    <citation type="submission" date="2018-02" db="EMBL/GenBank/DDBJ databases">
        <title>Draft genome of wild Prunus yedoensis var. nudiflora.</title>
        <authorList>
            <person name="Baek S."/>
            <person name="Kim J.-H."/>
            <person name="Choi K."/>
            <person name="Kim G.-B."/>
            <person name="Cho A."/>
            <person name="Jang H."/>
            <person name="Shin C.-H."/>
            <person name="Yu H.-J."/>
            <person name="Mun J.-H."/>
        </authorList>
    </citation>
    <scope>NUCLEOTIDE SEQUENCE [LARGE SCALE GENOMIC DNA]</scope>
    <source>
        <strain evidence="2">cv. Jeju island</strain>
        <tissue evidence="1">Leaf</tissue>
    </source>
</reference>
<comment type="caution">
    <text evidence="1">The sequence shown here is derived from an EMBL/GenBank/DDBJ whole genome shotgun (WGS) entry which is preliminary data.</text>
</comment>
<gene>
    <name evidence="1" type="ORF">Pyn_30374</name>
</gene>
<name>A0A314XK80_PRUYE</name>
<organism evidence="1 2">
    <name type="scientific">Prunus yedoensis var. nudiflora</name>
    <dbReference type="NCBI Taxonomy" id="2094558"/>
    <lineage>
        <taxon>Eukaryota</taxon>
        <taxon>Viridiplantae</taxon>
        <taxon>Streptophyta</taxon>
        <taxon>Embryophyta</taxon>
        <taxon>Tracheophyta</taxon>
        <taxon>Spermatophyta</taxon>
        <taxon>Magnoliopsida</taxon>
        <taxon>eudicotyledons</taxon>
        <taxon>Gunneridae</taxon>
        <taxon>Pentapetalae</taxon>
        <taxon>rosids</taxon>
        <taxon>fabids</taxon>
        <taxon>Rosales</taxon>
        <taxon>Rosaceae</taxon>
        <taxon>Amygdaloideae</taxon>
        <taxon>Amygdaleae</taxon>
        <taxon>Prunus</taxon>
    </lineage>
</organism>
<protein>
    <submittedName>
        <fullName evidence="1">Uncharacterized protein</fullName>
    </submittedName>
</protein>
<dbReference type="AlphaFoldDB" id="A0A314XK80"/>
<evidence type="ECO:0000313" key="1">
    <source>
        <dbReference type="EMBL" id="PQP92398.1"/>
    </source>
</evidence>
<proteinExistence type="predicted"/>
<evidence type="ECO:0000313" key="2">
    <source>
        <dbReference type="Proteomes" id="UP000250321"/>
    </source>
</evidence>
<accession>A0A314XK80</accession>
<sequence>MLCVQVLYECMLNELVGKEHPYPIACASRILDRTYNDLTKIYGNGAPDGRSSCFGSNMEEMEINMMFAKEAKTSSFIHRS</sequence>
<dbReference type="Proteomes" id="UP000250321">
    <property type="component" value="Unassembled WGS sequence"/>
</dbReference>
<keyword evidence="2" id="KW-1185">Reference proteome</keyword>
<dbReference type="EMBL" id="PJQY01002579">
    <property type="protein sequence ID" value="PQP92398.1"/>
    <property type="molecule type" value="Genomic_DNA"/>
</dbReference>